<feature type="compositionally biased region" description="Polar residues" evidence="1">
    <location>
        <begin position="15"/>
        <end position="29"/>
    </location>
</feature>
<dbReference type="EMBL" id="CAJOBJ010339419">
    <property type="protein sequence ID" value="CAF5193198.1"/>
    <property type="molecule type" value="Genomic_DNA"/>
</dbReference>
<evidence type="ECO:0000313" key="4">
    <source>
        <dbReference type="EMBL" id="CAF5104889.1"/>
    </source>
</evidence>
<dbReference type="AlphaFoldDB" id="A0A8S3F5S0"/>
<comment type="caution">
    <text evidence="4">The sequence shown here is derived from an EMBL/GenBank/DDBJ whole genome shotgun (WGS) entry which is preliminary data.</text>
</comment>
<evidence type="ECO:0000256" key="1">
    <source>
        <dbReference type="SAM" id="MobiDB-lite"/>
    </source>
</evidence>
<proteinExistence type="predicted"/>
<evidence type="ECO:0000313" key="3">
    <source>
        <dbReference type="EMBL" id="CAF5039804.1"/>
    </source>
</evidence>
<feature type="non-terminal residue" evidence="4">
    <location>
        <position position="1"/>
    </location>
</feature>
<dbReference type="Proteomes" id="UP000681720">
    <property type="component" value="Unassembled WGS sequence"/>
</dbReference>
<reference evidence="4" key="1">
    <citation type="submission" date="2021-02" db="EMBL/GenBank/DDBJ databases">
        <authorList>
            <person name="Nowell W R."/>
        </authorList>
    </citation>
    <scope>NUCLEOTIDE SEQUENCE</scope>
</reference>
<dbReference type="Proteomes" id="UP000681967">
    <property type="component" value="Unassembled WGS sequence"/>
</dbReference>
<accession>A0A8S3F5S0</accession>
<dbReference type="EMBL" id="CAJOBJ010224162">
    <property type="protein sequence ID" value="CAF5039804.1"/>
    <property type="molecule type" value="Genomic_DNA"/>
</dbReference>
<dbReference type="EMBL" id="CAJOBH010239714">
    <property type="protein sequence ID" value="CAF5104889.1"/>
    <property type="molecule type" value="Genomic_DNA"/>
</dbReference>
<evidence type="ECO:0000313" key="6">
    <source>
        <dbReference type="Proteomes" id="UP000681967"/>
    </source>
</evidence>
<dbReference type="EMBL" id="CAJOBH010158070">
    <property type="protein sequence ID" value="CAF4869093.1"/>
    <property type="molecule type" value="Genomic_DNA"/>
</dbReference>
<evidence type="ECO:0000313" key="5">
    <source>
        <dbReference type="EMBL" id="CAF5193198.1"/>
    </source>
</evidence>
<name>A0A8S3F5S0_9BILA</name>
<sequence>MEDPKLEKQFRSHRSTVTSLSFSPNTKQI</sequence>
<feature type="compositionally biased region" description="Basic and acidic residues" evidence="1">
    <location>
        <begin position="1"/>
        <end position="10"/>
    </location>
</feature>
<gene>
    <name evidence="2" type="ORF">BYL167_LOCUS50877</name>
    <name evidence="4" type="ORF">BYL167_LOCUS64855</name>
    <name evidence="3" type="ORF">GIL414_LOCUS59357</name>
    <name evidence="5" type="ORF">GIL414_LOCUS73789</name>
</gene>
<evidence type="ECO:0000313" key="2">
    <source>
        <dbReference type="EMBL" id="CAF4869093.1"/>
    </source>
</evidence>
<organism evidence="4 6">
    <name type="scientific">Rotaria magnacalcarata</name>
    <dbReference type="NCBI Taxonomy" id="392030"/>
    <lineage>
        <taxon>Eukaryota</taxon>
        <taxon>Metazoa</taxon>
        <taxon>Spiralia</taxon>
        <taxon>Gnathifera</taxon>
        <taxon>Rotifera</taxon>
        <taxon>Eurotatoria</taxon>
        <taxon>Bdelloidea</taxon>
        <taxon>Philodinida</taxon>
        <taxon>Philodinidae</taxon>
        <taxon>Rotaria</taxon>
    </lineage>
</organism>
<feature type="region of interest" description="Disordered" evidence="1">
    <location>
        <begin position="1"/>
        <end position="29"/>
    </location>
</feature>
<protein>
    <submittedName>
        <fullName evidence="4">Uncharacterized protein</fullName>
    </submittedName>
</protein>